<protein>
    <submittedName>
        <fullName evidence="1">Uncharacterized protein</fullName>
    </submittedName>
</protein>
<proteinExistence type="predicted"/>
<comment type="caution">
    <text evidence="1">The sequence shown here is derived from an EMBL/GenBank/DDBJ whole genome shotgun (WGS) entry which is preliminary data.</text>
</comment>
<evidence type="ECO:0000313" key="2">
    <source>
        <dbReference type="Proteomes" id="UP000541444"/>
    </source>
</evidence>
<dbReference type="EMBL" id="JACGCM010000067">
    <property type="protein sequence ID" value="KAF6176670.1"/>
    <property type="molecule type" value="Genomic_DNA"/>
</dbReference>
<dbReference type="AlphaFoldDB" id="A0A7J7PBG0"/>
<reference evidence="1 2" key="1">
    <citation type="journal article" date="2020" name="IScience">
        <title>Genome Sequencing of the Endangered Kingdonia uniflora (Circaeasteraceae, Ranunculales) Reveals Potential Mechanisms of Evolutionary Specialization.</title>
        <authorList>
            <person name="Sun Y."/>
            <person name="Deng T."/>
            <person name="Zhang A."/>
            <person name="Moore M.J."/>
            <person name="Landis J.B."/>
            <person name="Lin N."/>
            <person name="Zhang H."/>
            <person name="Zhang X."/>
            <person name="Huang J."/>
            <person name="Zhang X."/>
            <person name="Sun H."/>
            <person name="Wang H."/>
        </authorList>
    </citation>
    <scope>NUCLEOTIDE SEQUENCE [LARGE SCALE GENOMIC DNA]</scope>
    <source>
        <strain evidence="1">TB1705</strain>
        <tissue evidence="1">Leaf</tissue>
    </source>
</reference>
<evidence type="ECO:0000313" key="1">
    <source>
        <dbReference type="EMBL" id="KAF6176670.1"/>
    </source>
</evidence>
<keyword evidence="2" id="KW-1185">Reference proteome</keyword>
<dbReference type="Proteomes" id="UP000541444">
    <property type="component" value="Unassembled WGS sequence"/>
</dbReference>
<organism evidence="1 2">
    <name type="scientific">Kingdonia uniflora</name>
    <dbReference type="NCBI Taxonomy" id="39325"/>
    <lineage>
        <taxon>Eukaryota</taxon>
        <taxon>Viridiplantae</taxon>
        <taxon>Streptophyta</taxon>
        <taxon>Embryophyta</taxon>
        <taxon>Tracheophyta</taxon>
        <taxon>Spermatophyta</taxon>
        <taxon>Magnoliopsida</taxon>
        <taxon>Ranunculales</taxon>
        <taxon>Circaeasteraceae</taxon>
        <taxon>Kingdonia</taxon>
    </lineage>
</organism>
<name>A0A7J7PBG0_9MAGN</name>
<dbReference type="PANTHER" id="PTHR47604">
    <property type="entry name" value="ADENYLYL CYCLASE"/>
    <property type="match status" value="1"/>
</dbReference>
<accession>A0A7J7PBG0</accession>
<dbReference type="PANTHER" id="PTHR47604:SF1">
    <property type="entry name" value="ADENYLYL CYCLASE"/>
    <property type="match status" value="1"/>
</dbReference>
<sequence length="484" mass="54605">MMQISRKLSRVLKASIFIQPQRFPLSFVEEDPQHSLAQRRGFSLQNTTPLSGFTNRSQLLVRASYATEASSPDEGPAPTETVKEIYDKMFKSVDGERKMPPNALLSSLIAKCANEEDIKLLFQMLEKLRIFRLSNLRIHKNFNSNLCLRVTEACARVGAIEYGAHSEIAEEKQRNTLSRRVTVGFCLAIVLIARSSIRRALVVEDNGEYVDNGDNEDCGKKVLLEHNVYGFTPSVGSANYLLTYAKEHNDAKLMKGIMKLMQMNHLSLQPSTADIVFKDLKDKKMTFLANRNRRSGLIRPNASSDDDTRISRHNKNMGFRICYNANNWVLISTYSKKFIKAKAKLRRTTFDTWMEFAAKIGNVEALGKIEKLRSKVLKQHTLGSGFSCAKGFLLKHEPESAAAIIHILSQNLAEKVKPEISVELQKLMSEWPLEVIKRQKKADREALASSLKNDIPMMINCLSSMGLEAMVNLDDLTKMEAIPS</sequence>
<dbReference type="OrthoDB" id="2016320at2759"/>
<gene>
    <name evidence="1" type="ORF">GIB67_034532</name>
</gene>